<dbReference type="Proteomes" id="UP000886101">
    <property type="component" value="Unassembled WGS sequence"/>
</dbReference>
<keyword evidence="5 7" id="KW-1133">Transmembrane helix</keyword>
<organism evidence="9">
    <name type="scientific">Thermodesulfatator atlanticus</name>
    <dbReference type="NCBI Taxonomy" id="501497"/>
    <lineage>
        <taxon>Bacteria</taxon>
        <taxon>Pseudomonadati</taxon>
        <taxon>Thermodesulfobacteriota</taxon>
        <taxon>Thermodesulfobacteria</taxon>
        <taxon>Thermodesulfobacteriales</taxon>
        <taxon>Thermodesulfatatoraceae</taxon>
        <taxon>Thermodesulfatator</taxon>
    </lineage>
</organism>
<evidence type="ECO:0000313" key="9">
    <source>
        <dbReference type="EMBL" id="HHI97205.1"/>
    </source>
</evidence>
<comment type="caution">
    <text evidence="9">The sequence shown here is derived from an EMBL/GenBank/DDBJ whole genome shotgun (WGS) entry which is preliminary data.</text>
</comment>
<dbReference type="AlphaFoldDB" id="A0A7V5NZU5"/>
<dbReference type="EMBL" id="DROK01000148">
    <property type="protein sequence ID" value="HHI97205.1"/>
    <property type="molecule type" value="Genomic_DNA"/>
</dbReference>
<sequence>MEDFLDLFLKLLLAATLGGAIGYERERHGQAAGFRTNIIVATAACLLMDLSLYLTSQYHGFSSAAVIRLDPSRIPSYTVAGMGFLGAGAIIKGKGKVKGLTTAAGLWLVNAIGLAVGMGAYGAAVITTSISLVFLYVFRRLLRPSFVHDIYSILTVSCRCPSERLDEITEILKRYRAEIQAVNFYYDLAQRRHTIKIRLRTTDDIPQKKIIDEILLLENVESISWEEAPVP</sequence>
<evidence type="ECO:0000256" key="5">
    <source>
        <dbReference type="ARBA" id="ARBA00022989"/>
    </source>
</evidence>
<feature type="domain" description="MgtC/SapB/SrpB/YhiD N-terminal" evidence="8">
    <location>
        <begin position="11"/>
        <end position="141"/>
    </location>
</feature>
<keyword evidence="3" id="KW-1003">Cell membrane</keyword>
<keyword evidence="6 7" id="KW-0472">Membrane</keyword>
<proteinExistence type="inferred from homology"/>
<dbReference type="PANTHER" id="PTHR33778:SF1">
    <property type="entry name" value="MAGNESIUM TRANSPORTER YHID-RELATED"/>
    <property type="match status" value="1"/>
</dbReference>
<reference evidence="9" key="1">
    <citation type="journal article" date="2020" name="mSystems">
        <title>Genome- and Community-Level Interaction Insights into Carbon Utilization and Element Cycling Functions of Hydrothermarchaeota in Hydrothermal Sediment.</title>
        <authorList>
            <person name="Zhou Z."/>
            <person name="Liu Y."/>
            <person name="Xu W."/>
            <person name="Pan J."/>
            <person name="Luo Z.H."/>
            <person name="Li M."/>
        </authorList>
    </citation>
    <scope>NUCLEOTIDE SEQUENCE [LARGE SCALE GENOMIC DNA]</scope>
    <source>
        <strain evidence="9">HyVt-533</strain>
    </source>
</reference>
<dbReference type="InterPro" id="IPR049177">
    <property type="entry name" value="MgtC_SapB_SrpB_YhiD_N"/>
</dbReference>
<evidence type="ECO:0000256" key="2">
    <source>
        <dbReference type="ARBA" id="ARBA00009298"/>
    </source>
</evidence>
<feature type="transmembrane region" description="Helical" evidence="7">
    <location>
        <begin position="111"/>
        <end position="138"/>
    </location>
</feature>
<dbReference type="GO" id="GO:0005886">
    <property type="term" value="C:plasma membrane"/>
    <property type="evidence" value="ECO:0007669"/>
    <property type="project" value="UniProtKB-SubCell"/>
</dbReference>
<protein>
    <submittedName>
        <fullName evidence="9">MgtC/SapB family protein</fullName>
    </submittedName>
</protein>
<dbReference type="PANTHER" id="PTHR33778">
    <property type="entry name" value="PROTEIN MGTC"/>
    <property type="match status" value="1"/>
</dbReference>
<accession>A0A7V5NZU5</accession>
<dbReference type="InterPro" id="IPR003416">
    <property type="entry name" value="MgtC/SapB/SrpB/YhiD_fam"/>
</dbReference>
<comment type="similarity">
    <text evidence="2">Belongs to the MgtC/SapB family.</text>
</comment>
<name>A0A7V5NZU5_9BACT</name>
<evidence type="ECO:0000256" key="7">
    <source>
        <dbReference type="SAM" id="Phobius"/>
    </source>
</evidence>
<evidence type="ECO:0000256" key="3">
    <source>
        <dbReference type="ARBA" id="ARBA00022475"/>
    </source>
</evidence>
<gene>
    <name evidence="9" type="ORF">ENJ96_05070</name>
</gene>
<feature type="transmembrane region" description="Helical" evidence="7">
    <location>
        <begin position="32"/>
        <end position="54"/>
    </location>
</feature>
<dbReference type="Pfam" id="PF02308">
    <property type="entry name" value="MgtC"/>
    <property type="match status" value="1"/>
</dbReference>
<evidence type="ECO:0000256" key="4">
    <source>
        <dbReference type="ARBA" id="ARBA00022692"/>
    </source>
</evidence>
<feature type="transmembrane region" description="Helical" evidence="7">
    <location>
        <begin position="74"/>
        <end position="91"/>
    </location>
</feature>
<comment type="subcellular location">
    <subcellularLocation>
        <location evidence="1">Cell membrane</location>
        <topology evidence="1">Multi-pass membrane protein</topology>
    </subcellularLocation>
</comment>
<evidence type="ECO:0000256" key="1">
    <source>
        <dbReference type="ARBA" id="ARBA00004651"/>
    </source>
</evidence>
<evidence type="ECO:0000256" key="6">
    <source>
        <dbReference type="ARBA" id="ARBA00023136"/>
    </source>
</evidence>
<evidence type="ECO:0000259" key="8">
    <source>
        <dbReference type="Pfam" id="PF02308"/>
    </source>
</evidence>
<dbReference type="PRINTS" id="PR01837">
    <property type="entry name" value="MGTCSAPBPROT"/>
</dbReference>
<keyword evidence="4 7" id="KW-0812">Transmembrane</keyword>